<protein>
    <submittedName>
        <fullName evidence="1">Uncharacterized protein</fullName>
    </submittedName>
</protein>
<dbReference type="Proteomes" id="UP000296049">
    <property type="component" value="Unassembled WGS sequence"/>
</dbReference>
<evidence type="ECO:0000313" key="1">
    <source>
        <dbReference type="EMBL" id="EOB08788.1"/>
    </source>
</evidence>
<accession>R0M7W4</accession>
<sequence length="429" mass="47050">MEKGEPRDDSLISPFASGPAWTTCMHTYGESRSQIFSCGLFEPSFCNAVNSARTTFFVLPCLTPTGIFPVRLLEKVKQESRNFKIRHHMLTVPTFINVQARGGKGRAEAKEEKMGVLWFSLLSGAAPLQVAALELPPSQSLAARRENVTAGWALREAAAEVYFWFLCWTGSFKDVSRGKIKAYTSPVFQSAANRSCQREEIFQVLPVALPKVPRAFHFWRIRSDDRSQQQPGLDRGWLPLIRSVGHRDSQILAAAGAQGVKDASAEDSAVQVEAASPADRAGTGKEEKKVGPGFAACIEGRTSLLEQIKAQSPANNLTVLRGYQMHTNWHQGEILCVQGAGADTGKPPCALWHITEPCRASLGKAALCGTVPASLFLTPLLRDQAFSMGTVPPLHTKGFCIQCHTMGRRRETANSTCLDHFAKYLDLLY</sequence>
<organism evidence="1 2">
    <name type="scientific">Anas platyrhynchos</name>
    <name type="common">Mallard</name>
    <name type="synonym">Anas boschas</name>
    <dbReference type="NCBI Taxonomy" id="8839"/>
    <lineage>
        <taxon>Eukaryota</taxon>
        <taxon>Metazoa</taxon>
        <taxon>Chordata</taxon>
        <taxon>Craniata</taxon>
        <taxon>Vertebrata</taxon>
        <taxon>Euteleostomi</taxon>
        <taxon>Archelosauria</taxon>
        <taxon>Archosauria</taxon>
        <taxon>Dinosauria</taxon>
        <taxon>Saurischia</taxon>
        <taxon>Theropoda</taxon>
        <taxon>Coelurosauria</taxon>
        <taxon>Aves</taxon>
        <taxon>Neognathae</taxon>
        <taxon>Galloanserae</taxon>
        <taxon>Anseriformes</taxon>
        <taxon>Anatidae</taxon>
        <taxon>Anatinae</taxon>
        <taxon>Anas</taxon>
    </lineage>
</organism>
<reference evidence="2" key="1">
    <citation type="journal article" date="2013" name="Nat. Genet.">
        <title>The duck genome and transcriptome provide insight into an avian influenza virus reservoir species.</title>
        <authorList>
            <person name="Huang Y."/>
            <person name="Li Y."/>
            <person name="Burt D.W."/>
            <person name="Chen H."/>
            <person name="Zhang Y."/>
            <person name="Qian W."/>
            <person name="Kim H."/>
            <person name="Gan S."/>
            <person name="Zhao Y."/>
            <person name="Li J."/>
            <person name="Yi K."/>
            <person name="Feng H."/>
            <person name="Zhu P."/>
            <person name="Li B."/>
            <person name="Liu Q."/>
            <person name="Fairley S."/>
            <person name="Magor K.E."/>
            <person name="Du Z."/>
            <person name="Hu X."/>
            <person name="Goodman L."/>
            <person name="Tafer H."/>
            <person name="Vignal A."/>
            <person name="Lee T."/>
            <person name="Kim K.W."/>
            <person name="Sheng Z."/>
            <person name="An Y."/>
            <person name="Searle S."/>
            <person name="Herrero J."/>
            <person name="Groenen M.A."/>
            <person name="Crooijmans R.P."/>
            <person name="Faraut T."/>
            <person name="Cai Q."/>
            <person name="Webster R.G."/>
            <person name="Aldridge J.R."/>
            <person name="Warren W.C."/>
            <person name="Bartschat S."/>
            <person name="Kehr S."/>
            <person name="Marz M."/>
            <person name="Stadler P.F."/>
            <person name="Smith J."/>
            <person name="Kraus R.H."/>
            <person name="Zhao Y."/>
            <person name="Ren L."/>
            <person name="Fei J."/>
            <person name="Morisson M."/>
            <person name="Kaiser P."/>
            <person name="Griffin D.K."/>
            <person name="Rao M."/>
            <person name="Pitel F."/>
            <person name="Wang J."/>
            <person name="Li N."/>
        </authorList>
    </citation>
    <scope>NUCLEOTIDE SEQUENCE [LARGE SCALE GENOMIC DNA]</scope>
</reference>
<keyword evidence="2" id="KW-1185">Reference proteome</keyword>
<proteinExistence type="predicted"/>
<dbReference type="EMBL" id="KB742418">
    <property type="protein sequence ID" value="EOB08788.1"/>
    <property type="molecule type" value="Genomic_DNA"/>
</dbReference>
<name>R0M7W4_ANAPL</name>
<evidence type="ECO:0000313" key="2">
    <source>
        <dbReference type="Proteomes" id="UP000296049"/>
    </source>
</evidence>
<gene>
    <name evidence="1" type="ORF">Anapl_02298</name>
</gene>
<dbReference type="AlphaFoldDB" id="R0M7W4"/>